<dbReference type="Proteomes" id="UP000532769">
    <property type="component" value="Unassembled WGS sequence"/>
</dbReference>
<comment type="similarity">
    <text evidence="1">Belongs to the NAD(P)H dehydrogenase (quinone) family.</text>
</comment>
<dbReference type="AlphaFoldDB" id="A0A846MFN6"/>
<dbReference type="Pfam" id="PF02525">
    <property type="entry name" value="Flavodoxin_2"/>
    <property type="match status" value="1"/>
</dbReference>
<evidence type="ECO:0000256" key="1">
    <source>
        <dbReference type="ARBA" id="ARBA00006252"/>
    </source>
</evidence>
<organism evidence="4 5">
    <name type="scientific">Saccharococcus thermophilus</name>
    <dbReference type="NCBI Taxonomy" id="29396"/>
    <lineage>
        <taxon>Bacteria</taxon>
        <taxon>Bacillati</taxon>
        <taxon>Bacillota</taxon>
        <taxon>Bacilli</taxon>
        <taxon>Bacillales</taxon>
        <taxon>Anoxybacillaceae</taxon>
        <taxon>Saccharococcus</taxon>
    </lineage>
</organism>
<proteinExistence type="inferred from homology"/>
<dbReference type="NCBIfam" id="NF007280">
    <property type="entry name" value="PRK09739.1"/>
    <property type="match status" value="1"/>
</dbReference>
<evidence type="ECO:0000259" key="3">
    <source>
        <dbReference type="Pfam" id="PF02525"/>
    </source>
</evidence>
<dbReference type="InterPro" id="IPR029039">
    <property type="entry name" value="Flavoprotein-like_sf"/>
</dbReference>
<dbReference type="EMBL" id="JAASRS010000001">
    <property type="protein sequence ID" value="NIK14669.1"/>
    <property type="molecule type" value="Genomic_DNA"/>
</dbReference>
<comment type="caution">
    <text evidence="4">The sequence shown here is derived from an EMBL/GenBank/DDBJ whole genome shotgun (WGS) entry which is preliminary data.</text>
</comment>
<evidence type="ECO:0000313" key="4">
    <source>
        <dbReference type="EMBL" id="NIK14669.1"/>
    </source>
</evidence>
<evidence type="ECO:0000256" key="2">
    <source>
        <dbReference type="ARBA" id="ARBA00023002"/>
    </source>
</evidence>
<gene>
    <name evidence="4" type="ORF">BDD39_001179</name>
</gene>
<accession>A0A846MFN6</accession>
<dbReference type="GO" id="GO:0005829">
    <property type="term" value="C:cytosol"/>
    <property type="evidence" value="ECO:0007669"/>
    <property type="project" value="TreeGrafter"/>
</dbReference>
<reference evidence="4 5" key="1">
    <citation type="submission" date="2020-03" db="EMBL/GenBank/DDBJ databases">
        <title>Genomic Encyclopedia of Archaeal and Bacterial Type Strains, Phase II (KMG-II): from individual species to whole genera.</title>
        <authorList>
            <person name="Goeker M."/>
        </authorList>
    </citation>
    <scope>NUCLEOTIDE SEQUENCE [LARGE SCALE GENOMIC DNA]</scope>
    <source>
        <strain evidence="4 5">DSM 4749</strain>
    </source>
</reference>
<dbReference type="GO" id="GO:0003955">
    <property type="term" value="F:NAD(P)H dehydrogenase (quinone) activity"/>
    <property type="evidence" value="ECO:0007669"/>
    <property type="project" value="TreeGrafter"/>
</dbReference>
<keyword evidence="2" id="KW-0560">Oxidoreductase</keyword>
<dbReference type="InterPro" id="IPR003680">
    <property type="entry name" value="Flavodoxin_fold"/>
</dbReference>
<keyword evidence="5" id="KW-1185">Reference proteome</keyword>
<name>A0A846MFN6_9BACL</name>
<dbReference type="SUPFAM" id="SSF52218">
    <property type="entry name" value="Flavoproteins"/>
    <property type="match status" value="1"/>
</dbReference>
<evidence type="ECO:0000313" key="5">
    <source>
        <dbReference type="Proteomes" id="UP000532769"/>
    </source>
</evidence>
<feature type="domain" description="Flavodoxin-like fold" evidence="3">
    <location>
        <begin position="32"/>
        <end position="213"/>
    </location>
</feature>
<dbReference type="InterPro" id="IPR051545">
    <property type="entry name" value="NAD(P)H_dehydrogenase_qn"/>
</dbReference>
<dbReference type="PANTHER" id="PTHR10204:SF34">
    <property type="entry name" value="NAD(P)H DEHYDROGENASE [QUINONE] 1 ISOFORM 1"/>
    <property type="match status" value="1"/>
</dbReference>
<dbReference type="PANTHER" id="PTHR10204">
    <property type="entry name" value="NAD P H OXIDOREDUCTASE-RELATED"/>
    <property type="match status" value="1"/>
</dbReference>
<dbReference type="Gene3D" id="3.40.50.360">
    <property type="match status" value="1"/>
</dbReference>
<sequence>MEQEADHLIINEDHCNLKVVHQIWFILGAGCMKVLTVVSHPRRESLTFAIADRFIQGLKDAGHEVEIADLYGEEFNPLLYEQDEPDWDNPNKTYSPRVHAEMERLKRNDGLAFIFPLWWYSLPAIVKGYIDRVWNYGFAYGGARLPHKKVLWIPLVGETEESLKKRNFDTMISHYLKVGLAGYTGIPQSEVAFLYNTLAEDMESEEEVKKHYESLFNRAYELGTTYSHSLTEK</sequence>
<protein>
    <submittedName>
        <fullName evidence="4">Putative NADPH-quinone reductase</fullName>
    </submittedName>
</protein>